<sequence length="131" mass="15320">MELIKQLNEQAEIADRLETIDKEGKLLRKQALAYLRSLVHASKYKVEMDRRRKAVAQRRQDPEGEPSDWSNWHRKEDLKKYKEAYRQNPKLGDLGNELLKLDRSAYRKLSQGYGGDLSTPRILGLLRQLAN</sequence>
<organism evidence="2">
    <name type="scientific">marine sediment metagenome</name>
    <dbReference type="NCBI Taxonomy" id="412755"/>
    <lineage>
        <taxon>unclassified sequences</taxon>
        <taxon>metagenomes</taxon>
        <taxon>ecological metagenomes</taxon>
    </lineage>
</organism>
<protein>
    <submittedName>
        <fullName evidence="2">Uncharacterized protein</fullName>
    </submittedName>
</protein>
<dbReference type="AlphaFoldDB" id="A0A0F9PCD4"/>
<evidence type="ECO:0000256" key="1">
    <source>
        <dbReference type="SAM" id="MobiDB-lite"/>
    </source>
</evidence>
<feature type="region of interest" description="Disordered" evidence="1">
    <location>
        <begin position="50"/>
        <end position="72"/>
    </location>
</feature>
<evidence type="ECO:0000313" key="2">
    <source>
        <dbReference type="EMBL" id="KKM91037.1"/>
    </source>
</evidence>
<proteinExistence type="predicted"/>
<dbReference type="EMBL" id="LAZR01006590">
    <property type="protein sequence ID" value="KKM91037.1"/>
    <property type="molecule type" value="Genomic_DNA"/>
</dbReference>
<reference evidence="2" key="1">
    <citation type="journal article" date="2015" name="Nature">
        <title>Complex archaea that bridge the gap between prokaryotes and eukaryotes.</title>
        <authorList>
            <person name="Spang A."/>
            <person name="Saw J.H."/>
            <person name="Jorgensen S.L."/>
            <person name="Zaremba-Niedzwiedzka K."/>
            <person name="Martijn J."/>
            <person name="Lind A.E."/>
            <person name="van Eijk R."/>
            <person name="Schleper C."/>
            <person name="Guy L."/>
            <person name="Ettema T.J."/>
        </authorList>
    </citation>
    <scope>NUCLEOTIDE SEQUENCE</scope>
</reference>
<accession>A0A0F9PCD4</accession>
<gene>
    <name evidence="2" type="ORF">LCGC14_1232610</name>
</gene>
<name>A0A0F9PCD4_9ZZZZ</name>
<comment type="caution">
    <text evidence="2">The sequence shown here is derived from an EMBL/GenBank/DDBJ whole genome shotgun (WGS) entry which is preliminary data.</text>
</comment>